<evidence type="ECO:0000313" key="4">
    <source>
        <dbReference type="Proteomes" id="UP000433050"/>
    </source>
</evidence>
<proteinExistence type="predicted"/>
<feature type="domain" description="Calcineurin-like phosphoesterase" evidence="2">
    <location>
        <begin position="52"/>
        <end position="148"/>
    </location>
</feature>
<dbReference type="PANTHER" id="PTHR39323:SF1">
    <property type="entry name" value="BLR1149 PROTEIN"/>
    <property type="match status" value="1"/>
</dbReference>
<dbReference type="EMBL" id="CACSAS010000001">
    <property type="protein sequence ID" value="CAA0113824.1"/>
    <property type="molecule type" value="Genomic_DNA"/>
</dbReference>
<name>A0A5S9Q7E2_9HYPH</name>
<evidence type="ECO:0000313" key="3">
    <source>
        <dbReference type="EMBL" id="CAA0113824.1"/>
    </source>
</evidence>
<dbReference type="RefSeq" id="WP_159601449.1">
    <property type="nucleotide sequence ID" value="NZ_CACSAS010000001.1"/>
</dbReference>
<evidence type="ECO:0000259" key="2">
    <source>
        <dbReference type="Pfam" id="PF00149"/>
    </source>
</evidence>
<dbReference type="InterPro" id="IPR026336">
    <property type="entry name" value="PdeM-like"/>
</dbReference>
<dbReference type="GO" id="GO:0016787">
    <property type="term" value="F:hydrolase activity"/>
    <property type="evidence" value="ECO:0007669"/>
    <property type="project" value="InterPro"/>
</dbReference>
<gene>
    <name evidence="3" type="ORF">STARVERO_04274</name>
</gene>
<dbReference type="PANTHER" id="PTHR39323">
    <property type="entry name" value="BLR1149 PROTEIN"/>
    <property type="match status" value="1"/>
</dbReference>
<accession>A0A5S9Q7E2</accession>
<dbReference type="SUPFAM" id="SSF56300">
    <property type="entry name" value="Metallo-dependent phosphatases"/>
    <property type="match status" value="1"/>
</dbReference>
<dbReference type="Proteomes" id="UP000433050">
    <property type="component" value="Unassembled WGS sequence"/>
</dbReference>
<dbReference type="InterPro" id="IPR029052">
    <property type="entry name" value="Metallo-depent_PP-like"/>
</dbReference>
<reference evidence="3 4" key="1">
    <citation type="submission" date="2019-12" db="EMBL/GenBank/DDBJ databases">
        <authorList>
            <person name="Reyes-Prieto M."/>
        </authorList>
    </citation>
    <scope>NUCLEOTIDE SEQUENCE [LARGE SCALE GENOMIC DNA]</scope>
    <source>
        <strain evidence="3">HF14-78462</strain>
    </source>
</reference>
<keyword evidence="4" id="KW-1185">Reference proteome</keyword>
<dbReference type="AlphaFoldDB" id="A0A5S9Q7E2"/>
<sequence length="254" mass="26971">MARPDGAPADQTLAEGDAARVPAQDSADDGILLAGVHLLLDPAGALYWPEERLLVVADLHLEKGSAFAARGVPLPPYDSRATLALLERIAARWQPRAIVALGDSFHDRGAAARLGSDEHASLAALGRGREMIWIAGNHDPDPAPGLGGNHLDLLRLGPLTLRHEPAPGFVRGEIVGHFHPVARLVQRGRSLRRRCFATDGSRLVMPALGAYAGGLNIRDAALAGLFVRDYAAHLVGAARTYRIAHHACLPDRAG</sequence>
<feature type="region of interest" description="Disordered" evidence="1">
    <location>
        <begin position="1"/>
        <end position="20"/>
    </location>
</feature>
<dbReference type="Pfam" id="PF00149">
    <property type="entry name" value="Metallophos"/>
    <property type="match status" value="1"/>
</dbReference>
<organism evidence="3 4">
    <name type="scientific">Starkeya nomas</name>
    <dbReference type="NCBI Taxonomy" id="2666134"/>
    <lineage>
        <taxon>Bacteria</taxon>
        <taxon>Pseudomonadati</taxon>
        <taxon>Pseudomonadota</taxon>
        <taxon>Alphaproteobacteria</taxon>
        <taxon>Hyphomicrobiales</taxon>
        <taxon>Xanthobacteraceae</taxon>
        <taxon>Starkeya</taxon>
    </lineage>
</organism>
<protein>
    <recommendedName>
        <fullName evidence="2">Calcineurin-like phosphoesterase domain-containing protein</fullName>
    </recommendedName>
</protein>
<dbReference type="Gene3D" id="3.60.21.10">
    <property type="match status" value="1"/>
</dbReference>
<evidence type="ECO:0000256" key="1">
    <source>
        <dbReference type="SAM" id="MobiDB-lite"/>
    </source>
</evidence>
<dbReference type="NCBIfam" id="TIGR04123">
    <property type="entry name" value="P_estr_lig_assc"/>
    <property type="match status" value="1"/>
</dbReference>
<dbReference type="InterPro" id="IPR004843">
    <property type="entry name" value="Calcineurin-like_PHP"/>
</dbReference>